<dbReference type="Gene3D" id="1.20.1250.20">
    <property type="entry name" value="MFS general substrate transporter like domains"/>
    <property type="match status" value="1"/>
</dbReference>
<accession>A0A4R4YKR5</accession>
<dbReference type="GO" id="GO:0022857">
    <property type="term" value="F:transmembrane transporter activity"/>
    <property type="evidence" value="ECO:0007669"/>
    <property type="project" value="InterPro"/>
</dbReference>
<sequence>MVWLVRGEVRKLLLGQAVSMAGSSITTVALPLVAVLTLQASPLQMGLLAALGVLPHLVFGLPAGLVVDRMSLRRLLLIADVGRAVLLGSIPTAAAAGLLQIGQLYVVAVLAGVFALLADTAAQTLLPALVPRSELMRANSASLLTTNVATTTGPSAAGFLVQAASAPFAILVDALSFVVSAVTSYLIREPARTVVAERTPVRLSTGLRVLFADRLLGPLTLSATVGSLFGSMQGPLVVLYLVRELHWKPAAIGIALTASGAAAVVGTLVASAWCRRVGVGRAYLSGQFLSIVSGVAMATGLAPVIYAGQAVSGLGMALFGIPQRTLRQSRIPTHQLGQATATWRTLVIGGQAVGAALAGVLGTALGLRSTLLLSSAGMLIGVLIAAASPLRTITTVGAD</sequence>
<dbReference type="InterPro" id="IPR020846">
    <property type="entry name" value="MFS_dom"/>
</dbReference>
<dbReference type="InterPro" id="IPR011701">
    <property type="entry name" value="MFS"/>
</dbReference>
<keyword evidence="2" id="KW-1003">Cell membrane</keyword>
<feature type="transmembrane region" description="Helical" evidence="6">
    <location>
        <begin position="12"/>
        <end position="37"/>
    </location>
</feature>
<dbReference type="SUPFAM" id="SSF103473">
    <property type="entry name" value="MFS general substrate transporter"/>
    <property type="match status" value="1"/>
</dbReference>
<evidence type="ECO:0000256" key="1">
    <source>
        <dbReference type="ARBA" id="ARBA00004651"/>
    </source>
</evidence>
<keyword evidence="4 6" id="KW-1133">Transmembrane helix</keyword>
<feature type="transmembrane region" description="Helical" evidence="6">
    <location>
        <begin position="250"/>
        <end position="270"/>
    </location>
</feature>
<reference evidence="8 9" key="1">
    <citation type="submission" date="2019-03" db="EMBL/GenBank/DDBJ databases">
        <title>Draft genome sequences of novel Actinobacteria.</title>
        <authorList>
            <person name="Sahin N."/>
            <person name="Ay H."/>
            <person name="Saygin H."/>
        </authorList>
    </citation>
    <scope>NUCLEOTIDE SEQUENCE [LARGE SCALE GENOMIC DNA]</scope>
    <source>
        <strain evidence="8 9">JCM 13523</strain>
    </source>
</reference>
<dbReference type="InterPro" id="IPR036259">
    <property type="entry name" value="MFS_trans_sf"/>
</dbReference>
<dbReference type="OrthoDB" id="9815525at2"/>
<keyword evidence="3 6" id="KW-0812">Transmembrane</keyword>
<evidence type="ECO:0000313" key="9">
    <source>
        <dbReference type="Proteomes" id="UP000295124"/>
    </source>
</evidence>
<dbReference type="EMBL" id="SMKX01000247">
    <property type="protein sequence ID" value="TDD44022.1"/>
    <property type="molecule type" value="Genomic_DNA"/>
</dbReference>
<feature type="transmembrane region" description="Helical" evidence="6">
    <location>
        <begin position="282"/>
        <end position="298"/>
    </location>
</feature>
<dbReference type="Pfam" id="PF07690">
    <property type="entry name" value="MFS_1"/>
    <property type="match status" value="1"/>
</dbReference>
<feature type="transmembrane region" description="Helical" evidence="6">
    <location>
        <begin position="371"/>
        <end position="390"/>
    </location>
</feature>
<feature type="transmembrane region" description="Helical" evidence="6">
    <location>
        <begin position="105"/>
        <end position="129"/>
    </location>
</feature>
<evidence type="ECO:0000256" key="5">
    <source>
        <dbReference type="ARBA" id="ARBA00023136"/>
    </source>
</evidence>
<evidence type="ECO:0000313" key="8">
    <source>
        <dbReference type="EMBL" id="TDD44022.1"/>
    </source>
</evidence>
<dbReference type="PROSITE" id="PS50850">
    <property type="entry name" value="MFS"/>
    <property type="match status" value="1"/>
</dbReference>
<dbReference type="AlphaFoldDB" id="A0A4R4YKR5"/>
<name>A0A4R4YKR5_9ACTN</name>
<evidence type="ECO:0000256" key="2">
    <source>
        <dbReference type="ARBA" id="ARBA00022475"/>
    </source>
</evidence>
<dbReference type="CDD" id="cd06173">
    <property type="entry name" value="MFS_MefA_like"/>
    <property type="match status" value="1"/>
</dbReference>
<dbReference type="GO" id="GO:0005886">
    <property type="term" value="C:plasma membrane"/>
    <property type="evidence" value="ECO:0007669"/>
    <property type="project" value="UniProtKB-SubCell"/>
</dbReference>
<evidence type="ECO:0000256" key="6">
    <source>
        <dbReference type="SAM" id="Phobius"/>
    </source>
</evidence>
<feature type="domain" description="Major facilitator superfamily (MFS) profile" evidence="7">
    <location>
        <begin position="1"/>
        <end position="393"/>
    </location>
</feature>
<protein>
    <submittedName>
        <fullName evidence="8">MFS transporter</fullName>
    </submittedName>
</protein>
<proteinExistence type="predicted"/>
<feature type="transmembrane region" description="Helical" evidence="6">
    <location>
        <begin position="43"/>
        <end position="63"/>
    </location>
</feature>
<dbReference type="PANTHER" id="PTHR23513:SF6">
    <property type="entry name" value="MAJOR FACILITATOR SUPERFAMILY ASSOCIATED DOMAIN-CONTAINING PROTEIN"/>
    <property type="match status" value="1"/>
</dbReference>
<evidence type="ECO:0000259" key="7">
    <source>
        <dbReference type="PROSITE" id="PS50850"/>
    </source>
</evidence>
<feature type="transmembrane region" description="Helical" evidence="6">
    <location>
        <begin position="343"/>
        <end position="365"/>
    </location>
</feature>
<feature type="transmembrane region" description="Helical" evidence="6">
    <location>
        <begin position="167"/>
        <end position="187"/>
    </location>
</feature>
<feature type="transmembrane region" description="Helical" evidence="6">
    <location>
        <begin position="207"/>
        <end position="230"/>
    </location>
</feature>
<comment type="subcellular location">
    <subcellularLocation>
        <location evidence="1">Cell membrane</location>
        <topology evidence="1">Multi-pass membrane protein</topology>
    </subcellularLocation>
</comment>
<gene>
    <name evidence="8" type="ORF">E1263_41145</name>
</gene>
<keyword evidence="9" id="KW-1185">Reference proteome</keyword>
<dbReference type="Proteomes" id="UP000295124">
    <property type="component" value="Unassembled WGS sequence"/>
</dbReference>
<evidence type="ECO:0000256" key="3">
    <source>
        <dbReference type="ARBA" id="ARBA00022692"/>
    </source>
</evidence>
<dbReference type="PANTHER" id="PTHR23513">
    <property type="entry name" value="INTEGRAL MEMBRANE EFFLUX PROTEIN-RELATED"/>
    <property type="match status" value="1"/>
</dbReference>
<organism evidence="8 9">
    <name type="scientific">Kribbella antibiotica</name>
    <dbReference type="NCBI Taxonomy" id="190195"/>
    <lineage>
        <taxon>Bacteria</taxon>
        <taxon>Bacillati</taxon>
        <taxon>Actinomycetota</taxon>
        <taxon>Actinomycetes</taxon>
        <taxon>Propionibacteriales</taxon>
        <taxon>Kribbellaceae</taxon>
        <taxon>Kribbella</taxon>
    </lineage>
</organism>
<comment type="caution">
    <text evidence="8">The sequence shown here is derived from an EMBL/GenBank/DDBJ whole genome shotgun (WGS) entry which is preliminary data.</text>
</comment>
<keyword evidence="5 6" id="KW-0472">Membrane</keyword>
<dbReference type="RefSeq" id="WP_132177696.1">
    <property type="nucleotide sequence ID" value="NZ_SMKX01000247.1"/>
</dbReference>
<evidence type="ECO:0000256" key="4">
    <source>
        <dbReference type="ARBA" id="ARBA00022989"/>
    </source>
</evidence>